<accession>A0A0F9E151</accession>
<evidence type="ECO:0000313" key="1">
    <source>
        <dbReference type="EMBL" id="KKL17828.1"/>
    </source>
</evidence>
<dbReference type="EMBL" id="LAZR01039105">
    <property type="protein sequence ID" value="KKL17828.1"/>
    <property type="molecule type" value="Genomic_DNA"/>
</dbReference>
<dbReference type="AlphaFoldDB" id="A0A0F9E151"/>
<reference evidence="1" key="1">
    <citation type="journal article" date="2015" name="Nature">
        <title>Complex archaea that bridge the gap between prokaryotes and eukaryotes.</title>
        <authorList>
            <person name="Spang A."/>
            <person name="Saw J.H."/>
            <person name="Jorgensen S.L."/>
            <person name="Zaremba-Niedzwiedzka K."/>
            <person name="Martijn J."/>
            <person name="Lind A.E."/>
            <person name="van Eijk R."/>
            <person name="Schleper C."/>
            <person name="Guy L."/>
            <person name="Ettema T.J."/>
        </authorList>
    </citation>
    <scope>NUCLEOTIDE SEQUENCE</scope>
</reference>
<name>A0A0F9E151_9ZZZZ</name>
<comment type="caution">
    <text evidence="1">The sequence shown here is derived from an EMBL/GenBank/DDBJ whole genome shotgun (WGS) entry which is preliminary data.</text>
</comment>
<protein>
    <submittedName>
        <fullName evidence="1">Uncharacterized protein</fullName>
    </submittedName>
</protein>
<organism evidence="1">
    <name type="scientific">marine sediment metagenome</name>
    <dbReference type="NCBI Taxonomy" id="412755"/>
    <lineage>
        <taxon>unclassified sequences</taxon>
        <taxon>metagenomes</taxon>
        <taxon>ecological metagenomes</taxon>
    </lineage>
</organism>
<sequence>GQAIDSLVGSQPAENVHTWINHTIEA</sequence>
<proteinExistence type="predicted"/>
<gene>
    <name evidence="1" type="ORF">LCGC14_2481600</name>
</gene>
<feature type="non-terminal residue" evidence="1">
    <location>
        <position position="1"/>
    </location>
</feature>